<comment type="caution">
    <text evidence="1">The sequence shown here is derived from an EMBL/GenBank/DDBJ whole genome shotgun (WGS) entry which is preliminary data.</text>
</comment>
<organism evidence="1 2">
    <name type="scientific">Stylosanthes scabra</name>
    <dbReference type="NCBI Taxonomy" id="79078"/>
    <lineage>
        <taxon>Eukaryota</taxon>
        <taxon>Viridiplantae</taxon>
        <taxon>Streptophyta</taxon>
        <taxon>Embryophyta</taxon>
        <taxon>Tracheophyta</taxon>
        <taxon>Spermatophyta</taxon>
        <taxon>Magnoliopsida</taxon>
        <taxon>eudicotyledons</taxon>
        <taxon>Gunneridae</taxon>
        <taxon>Pentapetalae</taxon>
        <taxon>rosids</taxon>
        <taxon>fabids</taxon>
        <taxon>Fabales</taxon>
        <taxon>Fabaceae</taxon>
        <taxon>Papilionoideae</taxon>
        <taxon>50 kb inversion clade</taxon>
        <taxon>dalbergioids sensu lato</taxon>
        <taxon>Dalbergieae</taxon>
        <taxon>Pterocarpus clade</taxon>
        <taxon>Stylosanthes</taxon>
    </lineage>
</organism>
<dbReference type="EMBL" id="JASCZI010002968">
    <property type="protein sequence ID" value="MED6116568.1"/>
    <property type="molecule type" value="Genomic_DNA"/>
</dbReference>
<accession>A0ABU6QXS4</accession>
<protein>
    <submittedName>
        <fullName evidence="1">Uncharacterized protein</fullName>
    </submittedName>
</protein>
<proteinExistence type="predicted"/>
<keyword evidence="2" id="KW-1185">Reference proteome</keyword>
<dbReference type="Proteomes" id="UP001341840">
    <property type="component" value="Unassembled WGS sequence"/>
</dbReference>
<evidence type="ECO:0000313" key="1">
    <source>
        <dbReference type="EMBL" id="MED6116568.1"/>
    </source>
</evidence>
<gene>
    <name evidence="1" type="ORF">PIB30_101429</name>
</gene>
<evidence type="ECO:0000313" key="2">
    <source>
        <dbReference type="Proteomes" id="UP001341840"/>
    </source>
</evidence>
<name>A0ABU6QXS4_9FABA</name>
<reference evidence="1 2" key="1">
    <citation type="journal article" date="2023" name="Plants (Basel)">
        <title>Bridging the Gap: Combining Genomics and Transcriptomics Approaches to Understand Stylosanthes scabra, an Orphan Legume from the Brazilian Caatinga.</title>
        <authorList>
            <person name="Ferreira-Neto J.R.C."/>
            <person name="da Silva M.D."/>
            <person name="Binneck E."/>
            <person name="de Melo N.F."/>
            <person name="da Silva R.H."/>
            <person name="de Melo A.L.T.M."/>
            <person name="Pandolfi V."/>
            <person name="Bustamante F.O."/>
            <person name="Brasileiro-Vidal A.C."/>
            <person name="Benko-Iseppon A.M."/>
        </authorList>
    </citation>
    <scope>NUCLEOTIDE SEQUENCE [LARGE SCALE GENOMIC DNA]</scope>
    <source>
        <tissue evidence="1">Leaves</tissue>
    </source>
</reference>
<sequence length="123" mass="13777">MSIDDFLAENGIDVENMLETLGLNDDVPFTVPSFDGKDNSVLDANYYQHVMADIDDDKGEPKKKKTCGITTCKDIYARTRGQREEVTFDMDQPVGPTNQSVSNLTNFVGTLGRNGWFMYLIIV</sequence>